<gene>
    <name evidence="1" type="ORF">pp309_000022</name>
</gene>
<name>A0AAE8YHN0_9CAUD</name>
<dbReference type="Proteomes" id="UP000831673">
    <property type="component" value="Segment"/>
</dbReference>
<dbReference type="EMBL" id="OL416096">
    <property type="protein sequence ID" value="UGC97810.1"/>
    <property type="molecule type" value="Genomic_DNA"/>
</dbReference>
<reference evidence="1 2" key="1">
    <citation type="submission" date="2021-11" db="EMBL/GenBank/DDBJ databases">
        <title>Novel species of Proteus-infecting phage.</title>
        <authorList>
            <person name="Aaron J.A."/>
            <person name="van Zyl L.J."/>
            <person name="Dicks L.M.T."/>
        </authorList>
    </citation>
    <scope>NUCLEOTIDE SEQUENCE [LARGE SCALE GENOMIC DNA]</scope>
</reference>
<proteinExistence type="predicted"/>
<keyword evidence="2" id="KW-1185">Reference proteome</keyword>
<evidence type="ECO:0000313" key="2">
    <source>
        <dbReference type="Proteomes" id="UP000831673"/>
    </source>
</evidence>
<evidence type="ECO:0000313" key="1">
    <source>
        <dbReference type="EMBL" id="UGC97810.1"/>
    </source>
</evidence>
<protein>
    <submittedName>
        <fullName evidence="1">Uncharacterized protein</fullName>
    </submittedName>
</protein>
<sequence>MKIEDIKVGMKVINTLQNGRLEGEVGTVYNCDKGHQVIVKYEVPTDSDHNTEYNEVGLWSSHSTSLEPFIDPEEDLIVWGALEAGEKFQVEGIGSATYLKINDRYYTVLGSALLRVWNRPSHWKVQLVD</sequence>
<organism evidence="1 2">
    <name type="scientific">Proteus phage 309</name>
    <dbReference type="NCBI Taxonomy" id="2894355"/>
    <lineage>
        <taxon>Viruses</taxon>
        <taxon>Duplodnaviria</taxon>
        <taxon>Heunggongvirae</taxon>
        <taxon>Uroviricota</taxon>
        <taxon>Caudoviricetes</taxon>
        <taxon>Autographivirales</taxon>
        <taxon>Autoscriptoviridae</taxon>
        <taxon>Slopekvirinae</taxon>
        <taxon>Novosibovirus</taxon>
        <taxon>Novosibovirus 309</taxon>
    </lineage>
</organism>
<accession>A0AAE8YHN0</accession>